<gene>
    <name evidence="1" type="ORF">AVDCRST_MAG84-128</name>
</gene>
<accession>A0A6J4KCW9</accession>
<dbReference type="EMBL" id="CADCTZ010000020">
    <property type="protein sequence ID" value="CAA9301497.1"/>
    <property type="molecule type" value="Genomic_DNA"/>
</dbReference>
<evidence type="ECO:0000313" key="1">
    <source>
        <dbReference type="EMBL" id="CAA9301497.1"/>
    </source>
</evidence>
<sequence length="51" mass="5802">MICQNLLDLTSCTDVSNKLAYKRAGLWLRVQDVSFILVSAFYTSDKFCILP</sequence>
<proteinExistence type="predicted"/>
<dbReference type="AlphaFoldDB" id="A0A6J4KCW9"/>
<name>A0A6J4KCW9_9CYAN</name>
<protein>
    <submittedName>
        <fullName evidence="1">Uncharacterized protein</fullName>
    </submittedName>
</protein>
<organism evidence="1">
    <name type="scientific">uncultured Microcoleus sp</name>
    <dbReference type="NCBI Taxonomy" id="259945"/>
    <lineage>
        <taxon>Bacteria</taxon>
        <taxon>Bacillati</taxon>
        <taxon>Cyanobacteriota</taxon>
        <taxon>Cyanophyceae</taxon>
        <taxon>Oscillatoriophycideae</taxon>
        <taxon>Oscillatoriales</taxon>
        <taxon>Microcoleaceae</taxon>
        <taxon>Microcoleus</taxon>
        <taxon>environmental samples</taxon>
    </lineage>
</organism>
<reference evidence="1" key="1">
    <citation type="submission" date="2020-02" db="EMBL/GenBank/DDBJ databases">
        <authorList>
            <person name="Meier V. D."/>
        </authorList>
    </citation>
    <scope>NUCLEOTIDE SEQUENCE</scope>
    <source>
        <strain evidence="1">AVDCRST_MAG84</strain>
    </source>
</reference>